<dbReference type="RefSeq" id="WP_216245652.1">
    <property type="nucleotide sequence ID" value="NZ_JABACJ020000046.1"/>
</dbReference>
<feature type="domain" description="DUF6602" evidence="1">
    <location>
        <begin position="35"/>
        <end position="118"/>
    </location>
</feature>
<dbReference type="Pfam" id="PF20247">
    <property type="entry name" value="DUF6602"/>
    <property type="match status" value="1"/>
</dbReference>
<evidence type="ECO:0000313" key="2">
    <source>
        <dbReference type="EMBL" id="MBU3878742.1"/>
    </source>
</evidence>
<dbReference type="InterPro" id="IPR046537">
    <property type="entry name" value="DUF6602"/>
</dbReference>
<organism evidence="2 3">
    <name type="scientific">Faecalicatena faecalis</name>
    <dbReference type="NCBI Taxonomy" id="2726362"/>
    <lineage>
        <taxon>Bacteria</taxon>
        <taxon>Bacillati</taxon>
        <taxon>Bacillota</taxon>
        <taxon>Clostridia</taxon>
        <taxon>Lachnospirales</taxon>
        <taxon>Lachnospiraceae</taxon>
        <taxon>Faecalicatena</taxon>
    </lineage>
</organism>
<keyword evidence="3" id="KW-1185">Reference proteome</keyword>
<reference evidence="2 3" key="1">
    <citation type="submission" date="2021-06" db="EMBL/GenBank/DDBJ databases">
        <title>Faecalicatena sp. nov. isolated from porcine feces.</title>
        <authorList>
            <person name="Oh B.S."/>
            <person name="Lee J.H."/>
        </authorList>
    </citation>
    <scope>NUCLEOTIDE SEQUENCE [LARGE SCALE GENOMIC DNA]</scope>
    <source>
        <strain evidence="2 3">AGMB00832</strain>
    </source>
</reference>
<dbReference type="Proteomes" id="UP000723714">
    <property type="component" value="Unassembled WGS sequence"/>
</dbReference>
<evidence type="ECO:0000259" key="1">
    <source>
        <dbReference type="Pfam" id="PF20247"/>
    </source>
</evidence>
<accession>A0ABS6DC10</accession>
<comment type="caution">
    <text evidence="2">The sequence shown here is derived from an EMBL/GenBank/DDBJ whole genome shotgun (WGS) entry which is preliminary data.</text>
</comment>
<proteinExistence type="predicted"/>
<sequence length="320" mass="37147">MSESVTYEELIRMLGDNYRKIESSIVNQILLNVDNHYPTVGSYRENVWKSLFEMVVPKKYCIEQGVFIIDSYGNKSAEVDLVIFDEMYTPYIFNYGEIKFIPIEAVAAVIQGKSHSVEYKDVENWRKTIRKLFTSLDSVARMTTYMVDNKAPRTVPATQTATRPIMILCAIKPINSILKLQKDFDIILSVDETSKKLCKYIRGEEKSLEEWNNALNHALEYTESEYEEMVKEIKEEIETRKQIKKFKSGNQRQQILQSLKVMQVTDGKEEENVLLSLIFQLNQLLMILNNPMLFPHHAYAERFSTILGKPEKGETNGQQK</sequence>
<dbReference type="CDD" id="cd21173">
    <property type="entry name" value="NucC-like"/>
    <property type="match status" value="1"/>
</dbReference>
<protein>
    <recommendedName>
        <fullName evidence="1">DUF6602 domain-containing protein</fullName>
    </recommendedName>
</protein>
<gene>
    <name evidence="2" type="ORF">HGO97_023380</name>
</gene>
<name>A0ABS6DC10_9FIRM</name>
<dbReference type="EMBL" id="JABACJ020000046">
    <property type="protein sequence ID" value="MBU3878742.1"/>
    <property type="molecule type" value="Genomic_DNA"/>
</dbReference>
<evidence type="ECO:0000313" key="3">
    <source>
        <dbReference type="Proteomes" id="UP000723714"/>
    </source>
</evidence>